<dbReference type="PANTHER" id="PTHR43649:SF14">
    <property type="entry name" value="BLR3389 PROTEIN"/>
    <property type="match status" value="1"/>
</dbReference>
<dbReference type="InterPro" id="IPR006311">
    <property type="entry name" value="TAT_signal"/>
</dbReference>
<reference evidence="1" key="1">
    <citation type="submission" date="2022-10" db="EMBL/GenBank/DDBJ databases">
        <title>The WGS of Solirubrobacter sp. CPCC 204708.</title>
        <authorList>
            <person name="Jiang Z."/>
        </authorList>
    </citation>
    <scope>NUCLEOTIDE SEQUENCE</scope>
    <source>
        <strain evidence="1">CPCC 204708</strain>
    </source>
</reference>
<sequence length="423" mass="46009">MRETRREFLAAAAGAALVLAGCGGSSRSDGAQVTLDFWNGFTGGDGPQMLALVQAVEKEHPEIRVRMVTARWEDFYTKLPAAVASGEGPDVALMHVDQIPTNAAHRTIMPLDDLVRDLDLQEDDFAAPVWRAGAVDGRRYGVPLDMHPIGLYANQQVLSEAGLDPESLPTTRDEYESALEELKGKGVQGHWVTPFFFTGGHQFMSLLWQFGGDLTDPEATRATWNSDAGVEALEWMRSLIAKGYSPRNVGQDADSIAFKNGQNAFIWNGAWAIGDYGSTEGLEWTLAPLPKIGSVAAAWSNSHNFTVMRQPTPDPQRLEAVKVLIDGVTRSPAWAEAGQIPARRSARESEAFRKLEAQSALARQVPDLRFAAAAPGLSDVRESTLDIAVAQAINGSRPVREALDDSARRANELLALNREKYGT</sequence>
<dbReference type="RefSeq" id="WP_202952351.1">
    <property type="nucleotide sequence ID" value="NZ_JAPCID010000049.1"/>
</dbReference>
<dbReference type="PANTHER" id="PTHR43649">
    <property type="entry name" value="ARABINOSE-BINDING PROTEIN-RELATED"/>
    <property type="match status" value="1"/>
</dbReference>
<proteinExistence type="predicted"/>
<evidence type="ECO:0000313" key="2">
    <source>
        <dbReference type="Proteomes" id="UP001147700"/>
    </source>
</evidence>
<dbReference type="Pfam" id="PF01547">
    <property type="entry name" value="SBP_bac_1"/>
    <property type="match status" value="1"/>
</dbReference>
<dbReference type="CDD" id="cd14748">
    <property type="entry name" value="PBP2_UgpB"/>
    <property type="match status" value="1"/>
</dbReference>
<name>A0ABT4RRN4_9ACTN</name>
<dbReference type="InterPro" id="IPR050490">
    <property type="entry name" value="Bact_solute-bd_prot1"/>
</dbReference>
<dbReference type="PROSITE" id="PS51257">
    <property type="entry name" value="PROKAR_LIPOPROTEIN"/>
    <property type="match status" value="1"/>
</dbReference>
<accession>A0ABT4RRN4</accession>
<organism evidence="1 2">
    <name type="scientific">Solirubrobacter deserti</name>
    <dbReference type="NCBI Taxonomy" id="2282478"/>
    <lineage>
        <taxon>Bacteria</taxon>
        <taxon>Bacillati</taxon>
        <taxon>Actinomycetota</taxon>
        <taxon>Thermoleophilia</taxon>
        <taxon>Solirubrobacterales</taxon>
        <taxon>Solirubrobacteraceae</taxon>
        <taxon>Solirubrobacter</taxon>
    </lineage>
</organism>
<comment type="caution">
    <text evidence="1">The sequence shown here is derived from an EMBL/GenBank/DDBJ whole genome shotgun (WGS) entry which is preliminary data.</text>
</comment>
<dbReference type="EMBL" id="JAPCID010000049">
    <property type="protein sequence ID" value="MDA0141058.1"/>
    <property type="molecule type" value="Genomic_DNA"/>
</dbReference>
<dbReference type="Proteomes" id="UP001147700">
    <property type="component" value="Unassembled WGS sequence"/>
</dbReference>
<gene>
    <name evidence="1" type="ORF">OJ962_26410</name>
</gene>
<dbReference type="SUPFAM" id="SSF53850">
    <property type="entry name" value="Periplasmic binding protein-like II"/>
    <property type="match status" value="1"/>
</dbReference>
<dbReference type="PROSITE" id="PS51318">
    <property type="entry name" value="TAT"/>
    <property type="match status" value="1"/>
</dbReference>
<keyword evidence="2" id="KW-1185">Reference proteome</keyword>
<dbReference type="Gene3D" id="3.40.190.10">
    <property type="entry name" value="Periplasmic binding protein-like II"/>
    <property type="match status" value="1"/>
</dbReference>
<dbReference type="InterPro" id="IPR006059">
    <property type="entry name" value="SBP"/>
</dbReference>
<protein>
    <submittedName>
        <fullName evidence="1">ABC transporter substrate-binding protein</fullName>
    </submittedName>
</protein>
<evidence type="ECO:0000313" key="1">
    <source>
        <dbReference type="EMBL" id="MDA0141058.1"/>
    </source>
</evidence>